<keyword evidence="9 11" id="KW-0368">Histidine biosynthesis</keyword>
<dbReference type="NCBIfam" id="TIGR01141">
    <property type="entry name" value="hisC"/>
    <property type="match status" value="1"/>
</dbReference>
<dbReference type="GO" id="GO:0000105">
    <property type="term" value="P:L-histidine biosynthetic process"/>
    <property type="evidence" value="ECO:0007669"/>
    <property type="project" value="UniProtKB-UniRule"/>
</dbReference>
<dbReference type="EMBL" id="CP019698">
    <property type="protein sequence ID" value="AQS59775.1"/>
    <property type="molecule type" value="Genomic_DNA"/>
</dbReference>
<name>A0A1S6IYB9_9FIRM</name>
<dbReference type="PANTHER" id="PTHR43643:SF6">
    <property type="entry name" value="HISTIDINOL-PHOSPHATE AMINOTRANSFERASE"/>
    <property type="match status" value="1"/>
</dbReference>
<dbReference type="InterPro" id="IPR005861">
    <property type="entry name" value="HisP_aminotrans"/>
</dbReference>
<comment type="similarity">
    <text evidence="3 11">Belongs to the class-II pyridoxal-phosphate-dependent aminotransferase family. Histidinol-phosphate aminotransferase subfamily.</text>
</comment>
<evidence type="ECO:0000256" key="3">
    <source>
        <dbReference type="ARBA" id="ARBA00007970"/>
    </source>
</evidence>
<comment type="subunit">
    <text evidence="4 11">Homodimer.</text>
</comment>
<dbReference type="GO" id="GO:0004400">
    <property type="term" value="F:histidinol-phosphate transaminase activity"/>
    <property type="evidence" value="ECO:0007669"/>
    <property type="project" value="UniProtKB-UniRule"/>
</dbReference>
<keyword evidence="5 11" id="KW-0032">Aminotransferase</keyword>
<dbReference type="InterPro" id="IPR015421">
    <property type="entry name" value="PyrdxlP-dep_Trfase_major"/>
</dbReference>
<dbReference type="OrthoDB" id="9813612at2"/>
<dbReference type="InterPro" id="IPR050106">
    <property type="entry name" value="HistidinolP_aminotransfase"/>
</dbReference>
<evidence type="ECO:0000313" key="14">
    <source>
        <dbReference type="Proteomes" id="UP000189464"/>
    </source>
</evidence>
<protein>
    <recommendedName>
        <fullName evidence="11">Histidinol-phosphate aminotransferase</fullName>
        <ecNumber evidence="11">2.6.1.9</ecNumber>
    </recommendedName>
    <alternativeName>
        <fullName evidence="11">Imidazole acetol-phosphate transaminase</fullName>
    </alternativeName>
</protein>
<keyword evidence="14" id="KW-1185">Reference proteome</keyword>
<evidence type="ECO:0000259" key="12">
    <source>
        <dbReference type="Pfam" id="PF00155"/>
    </source>
</evidence>
<evidence type="ECO:0000256" key="7">
    <source>
        <dbReference type="ARBA" id="ARBA00022679"/>
    </source>
</evidence>
<evidence type="ECO:0000256" key="10">
    <source>
        <dbReference type="ARBA" id="ARBA00047481"/>
    </source>
</evidence>
<evidence type="ECO:0000256" key="11">
    <source>
        <dbReference type="HAMAP-Rule" id="MF_01023"/>
    </source>
</evidence>
<feature type="domain" description="Aminotransferase class I/classII large" evidence="12">
    <location>
        <begin position="30"/>
        <end position="353"/>
    </location>
</feature>
<dbReference type="UniPathway" id="UPA00031">
    <property type="reaction ID" value="UER00012"/>
</dbReference>
<dbReference type="InterPro" id="IPR001917">
    <property type="entry name" value="Aminotrans_II_pyridoxalP_BS"/>
</dbReference>
<dbReference type="HAMAP" id="MF_01023">
    <property type="entry name" value="HisC_aminotrans_2"/>
    <property type="match status" value="1"/>
</dbReference>
<organism evidence="13 14">
    <name type="scientific">Desulforamulus ferrireducens</name>
    <dbReference type="NCBI Taxonomy" id="1833852"/>
    <lineage>
        <taxon>Bacteria</taxon>
        <taxon>Bacillati</taxon>
        <taxon>Bacillota</taxon>
        <taxon>Clostridia</taxon>
        <taxon>Eubacteriales</taxon>
        <taxon>Peptococcaceae</taxon>
        <taxon>Desulforamulus</taxon>
    </lineage>
</organism>
<evidence type="ECO:0000256" key="9">
    <source>
        <dbReference type="ARBA" id="ARBA00023102"/>
    </source>
</evidence>
<dbReference type="SUPFAM" id="SSF53383">
    <property type="entry name" value="PLP-dependent transferases"/>
    <property type="match status" value="1"/>
</dbReference>
<sequence>MKKMFPFALNDIVREGLDKLVPYDAHHYPGVVKLDANENPYPFPAELAQRLGELIGGEMLSRYPDGDATALRQDIAAYLGVKPEQIMVGNGSDELILNILLTFGTGGRVFITNPTFSMYRIHSLVAGAKPIPVPRREDFSLDIPALLCYARKPDARVVFICSPNNPTGNASTLEEIEAILQAVNCLVVVDQAYLEFGGQDCLPLLQRYPHLVILRTFSKAFALAGLRVGYMIGNADVLRQIKKVKQPYNLNAFSQAAARLVLANREVFNQQIQEIINNREQLWQELQGLAGVTPYPSVTNYILFRTNYESKAVYQGLLQKGVLIRRLGGPELPGFLRVSVGTPADNRLFIQALTEVLAELGGKQDVPGA</sequence>
<keyword evidence="8 11" id="KW-0663">Pyridoxal phosphate</keyword>
<gene>
    <name evidence="11" type="primary">hisC</name>
    <name evidence="13" type="ORF">B0537_12215</name>
</gene>
<proteinExistence type="inferred from homology"/>
<dbReference type="PANTHER" id="PTHR43643">
    <property type="entry name" value="HISTIDINOL-PHOSPHATE AMINOTRANSFERASE 2"/>
    <property type="match status" value="1"/>
</dbReference>
<dbReference type="STRING" id="1833852.B0537_12215"/>
<dbReference type="CDD" id="cd00609">
    <property type="entry name" value="AAT_like"/>
    <property type="match status" value="1"/>
</dbReference>
<dbReference type="Gene3D" id="3.90.1150.10">
    <property type="entry name" value="Aspartate Aminotransferase, domain 1"/>
    <property type="match status" value="1"/>
</dbReference>
<comment type="pathway">
    <text evidence="2 11">Amino-acid biosynthesis; L-histidine biosynthesis; L-histidine from 5-phospho-alpha-D-ribose 1-diphosphate: step 7/9.</text>
</comment>
<accession>A0A1S6IYB9</accession>
<evidence type="ECO:0000313" key="13">
    <source>
        <dbReference type="EMBL" id="AQS59775.1"/>
    </source>
</evidence>
<dbReference type="AlphaFoldDB" id="A0A1S6IYB9"/>
<dbReference type="PROSITE" id="PS00599">
    <property type="entry name" value="AA_TRANSFER_CLASS_2"/>
    <property type="match status" value="1"/>
</dbReference>
<dbReference type="Pfam" id="PF00155">
    <property type="entry name" value="Aminotran_1_2"/>
    <property type="match status" value="1"/>
</dbReference>
<dbReference type="InterPro" id="IPR004839">
    <property type="entry name" value="Aminotransferase_I/II_large"/>
</dbReference>
<dbReference type="EC" id="2.6.1.9" evidence="11"/>
<keyword evidence="7 11" id="KW-0808">Transferase</keyword>
<evidence type="ECO:0000256" key="6">
    <source>
        <dbReference type="ARBA" id="ARBA00022605"/>
    </source>
</evidence>
<dbReference type="GO" id="GO:0030170">
    <property type="term" value="F:pyridoxal phosphate binding"/>
    <property type="evidence" value="ECO:0007669"/>
    <property type="project" value="InterPro"/>
</dbReference>
<dbReference type="KEGG" id="dfg:B0537_12215"/>
<comment type="cofactor">
    <cofactor evidence="1 11">
        <name>pyridoxal 5'-phosphate</name>
        <dbReference type="ChEBI" id="CHEBI:597326"/>
    </cofactor>
</comment>
<keyword evidence="6 11" id="KW-0028">Amino-acid biosynthesis</keyword>
<comment type="catalytic activity">
    <reaction evidence="10 11">
        <text>L-histidinol phosphate + 2-oxoglutarate = 3-(imidazol-4-yl)-2-oxopropyl phosphate + L-glutamate</text>
        <dbReference type="Rhea" id="RHEA:23744"/>
        <dbReference type="ChEBI" id="CHEBI:16810"/>
        <dbReference type="ChEBI" id="CHEBI:29985"/>
        <dbReference type="ChEBI" id="CHEBI:57766"/>
        <dbReference type="ChEBI" id="CHEBI:57980"/>
        <dbReference type="EC" id="2.6.1.9"/>
    </reaction>
</comment>
<evidence type="ECO:0000256" key="1">
    <source>
        <dbReference type="ARBA" id="ARBA00001933"/>
    </source>
</evidence>
<evidence type="ECO:0000256" key="5">
    <source>
        <dbReference type="ARBA" id="ARBA00022576"/>
    </source>
</evidence>
<dbReference type="Gene3D" id="3.40.640.10">
    <property type="entry name" value="Type I PLP-dependent aspartate aminotransferase-like (Major domain)"/>
    <property type="match status" value="1"/>
</dbReference>
<evidence type="ECO:0000256" key="8">
    <source>
        <dbReference type="ARBA" id="ARBA00022898"/>
    </source>
</evidence>
<dbReference type="Proteomes" id="UP000189464">
    <property type="component" value="Chromosome"/>
</dbReference>
<evidence type="ECO:0000256" key="2">
    <source>
        <dbReference type="ARBA" id="ARBA00005011"/>
    </source>
</evidence>
<reference evidence="13 14" key="1">
    <citation type="journal article" date="2016" name="Int. J. Syst. Evol. Microbiol.">
        <title>Desulfotomaculum ferrireducens sp. nov., a moderately thermophilic sulfate-reducing and dissimilatory Fe(III)-reducing bacterium isolated from compost.</title>
        <authorList>
            <person name="Yang G."/>
            <person name="Guo J."/>
            <person name="Zhuang L."/>
            <person name="Yuan Y."/>
            <person name="Zhou S."/>
        </authorList>
    </citation>
    <scope>NUCLEOTIDE SEQUENCE [LARGE SCALE GENOMIC DNA]</scope>
    <source>
        <strain evidence="13 14">GSS09</strain>
    </source>
</reference>
<evidence type="ECO:0000256" key="4">
    <source>
        <dbReference type="ARBA" id="ARBA00011738"/>
    </source>
</evidence>
<dbReference type="InterPro" id="IPR015424">
    <property type="entry name" value="PyrdxlP-dep_Trfase"/>
</dbReference>
<dbReference type="InterPro" id="IPR015422">
    <property type="entry name" value="PyrdxlP-dep_Trfase_small"/>
</dbReference>
<feature type="modified residue" description="N6-(pyridoxal phosphate)lysine" evidence="11">
    <location>
        <position position="219"/>
    </location>
</feature>